<dbReference type="CDD" id="cd13127">
    <property type="entry name" value="MATE_tuaB_like"/>
    <property type="match status" value="1"/>
</dbReference>
<dbReference type="Pfam" id="PF13440">
    <property type="entry name" value="Polysacc_synt_3"/>
    <property type="match status" value="1"/>
</dbReference>
<dbReference type="OrthoDB" id="9770347at2"/>
<feature type="transmembrane region" description="Helical" evidence="7">
    <location>
        <begin position="120"/>
        <end position="140"/>
    </location>
</feature>
<feature type="transmembrane region" description="Helical" evidence="7">
    <location>
        <begin position="365"/>
        <end position="383"/>
    </location>
</feature>
<organism evidence="8 9">
    <name type="scientific">Umezawaea tangerina</name>
    <dbReference type="NCBI Taxonomy" id="84725"/>
    <lineage>
        <taxon>Bacteria</taxon>
        <taxon>Bacillati</taxon>
        <taxon>Actinomycetota</taxon>
        <taxon>Actinomycetes</taxon>
        <taxon>Pseudonocardiales</taxon>
        <taxon>Pseudonocardiaceae</taxon>
        <taxon>Umezawaea</taxon>
    </lineage>
</organism>
<evidence type="ECO:0000313" key="8">
    <source>
        <dbReference type="EMBL" id="PRY40722.1"/>
    </source>
</evidence>
<dbReference type="RefSeq" id="WP_106189231.1">
    <property type="nucleotide sequence ID" value="NZ_PVTF01000006.1"/>
</dbReference>
<keyword evidence="4 7" id="KW-0812">Transmembrane</keyword>
<dbReference type="Proteomes" id="UP000239494">
    <property type="component" value="Unassembled WGS sequence"/>
</dbReference>
<feature type="transmembrane region" description="Helical" evidence="7">
    <location>
        <begin position="47"/>
        <end position="68"/>
    </location>
</feature>
<keyword evidence="9" id="KW-1185">Reference proteome</keyword>
<feature type="transmembrane region" description="Helical" evidence="7">
    <location>
        <begin position="89"/>
        <end position="114"/>
    </location>
</feature>
<evidence type="ECO:0000256" key="7">
    <source>
        <dbReference type="SAM" id="Phobius"/>
    </source>
</evidence>
<evidence type="ECO:0000256" key="2">
    <source>
        <dbReference type="ARBA" id="ARBA00007430"/>
    </source>
</evidence>
<feature type="transmembrane region" description="Helical" evidence="7">
    <location>
        <begin position="289"/>
        <end position="312"/>
    </location>
</feature>
<evidence type="ECO:0000256" key="4">
    <source>
        <dbReference type="ARBA" id="ARBA00022692"/>
    </source>
</evidence>
<feature type="transmembrane region" description="Helical" evidence="7">
    <location>
        <begin position="420"/>
        <end position="438"/>
    </location>
</feature>
<keyword evidence="3" id="KW-1003">Cell membrane</keyword>
<sequence length="489" mass="51004">MSTESTEELGTLVRKGMRWSFASTFLSRLANLASGIILARLLTPNDYGLFAVATVALVILININDLGLEQVLVRWPGDVAKVASTATTVIFGFSVVLFLGFQAGASAFATALGAPEATDLVRVLAFAILVNGALAVPSAMLTRSFRQDLRTYADLTGFVVTTGLTLVLALTGFGVWGLVWGRLLGNLVNGLLHLKFTPVRYRPGWDPAVAKELLRGGLPLAGATILAVAMVNVDNVVIGRLLGPETLGLYVLAFNLSSWPVTLLSIPVARVSVPAFARLQEDLVALRAAFARSMGLLMAAAVPICGLLAIMAGPTIRFVYGDKWAGAATALVFLAVLGLARVALQLCFDVLIAVGRARQTLGLQALWLVVLTPALAIGAHLHGVAGVGIAHMAVAVVVVLPAFLVALTGLGIRPGLLGSAVLRPALGAVLLCVVPYFATRELHPDLLVLVVGGVGGLALYLPVVYPMRRGLVALKTAKPAGREAEAGAV</sequence>
<keyword evidence="5 7" id="KW-1133">Transmembrane helix</keyword>
<comment type="caution">
    <text evidence="8">The sequence shown here is derived from an EMBL/GenBank/DDBJ whole genome shotgun (WGS) entry which is preliminary data.</text>
</comment>
<dbReference type="AlphaFoldDB" id="A0A2T0T4Y0"/>
<dbReference type="GO" id="GO:0005886">
    <property type="term" value="C:plasma membrane"/>
    <property type="evidence" value="ECO:0007669"/>
    <property type="project" value="UniProtKB-SubCell"/>
</dbReference>
<feature type="transmembrane region" description="Helical" evidence="7">
    <location>
        <begin position="152"/>
        <end position="173"/>
    </location>
</feature>
<feature type="transmembrane region" description="Helical" evidence="7">
    <location>
        <begin position="389"/>
        <end position="408"/>
    </location>
</feature>
<feature type="transmembrane region" description="Helical" evidence="7">
    <location>
        <begin position="324"/>
        <end position="344"/>
    </location>
</feature>
<comment type="subcellular location">
    <subcellularLocation>
        <location evidence="1">Cell membrane</location>
        <topology evidence="1">Multi-pass membrane protein</topology>
    </subcellularLocation>
</comment>
<dbReference type="PANTHER" id="PTHR30250">
    <property type="entry name" value="PST FAMILY PREDICTED COLANIC ACID TRANSPORTER"/>
    <property type="match status" value="1"/>
</dbReference>
<dbReference type="InterPro" id="IPR050833">
    <property type="entry name" value="Poly_Biosynth_Transport"/>
</dbReference>
<feature type="transmembrane region" description="Helical" evidence="7">
    <location>
        <begin position="21"/>
        <end position="41"/>
    </location>
</feature>
<reference evidence="8 9" key="1">
    <citation type="submission" date="2018-03" db="EMBL/GenBank/DDBJ databases">
        <title>Genomic Encyclopedia of Archaeal and Bacterial Type Strains, Phase II (KMG-II): from individual species to whole genera.</title>
        <authorList>
            <person name="Goeker M."/>
        </authorList>
    </citation>
    <scope>NUCLEOTIDE SEQUENCE [LARGE SCALE GENOMIC DNA]</scope>
    <source>
        <strain evidence="8 9">DSM 44720</strain>
    </source>
</reference>
<evidence type="ECO:0000256" key="1">
    <source>
        <dbReference type="ARBA" id="ARBA00004651"/>
    </source>
</evidence>
<name>A0A2T0T4Y0_9PSEU</name>
<keyword evidence="6 7" id="KW-0472">Membrane</keyword>
<protein>
    <submittedName>
        <fullName evidence="8">PST family polysaccharide transporter</fullName>
    </submittedName>
</protein>
<accession>A0A2T0T4Y0</accession>
<evidence type="ECO:0000256" key="6">
    <source>
        <dbReference type="ARBA" id="ARBA00023136"/>
    </source>
</evidence>
<dbReference type="PANTHER" id="PTHR30250:SF10">
    <property type="entry name" value="LIPOPOLYSACCHARIDE BIOSYNTHESIS PROTEIN WZXC"/>
    <property type="match status" value="1"/>
</dbReference>
<comment type="similarity">
    <text evidence="2">Belongs to the polysaccharide synthase family.</text>
</comment>
<evidence type="ECO:0000256" key="3">
    <source>
        <dbReference type="ARBA" id="ARBA00022475"/>
    </source>
</evidence>
<gene>
    <name evidence="8" type="ORF">CLV43_106463</name>
</gene>
<evidence type="ECO:0000313" key="9">
    <source>
        <dbReference type="Proteomes" id="UP000239494"/>
    </source>
</evidence>
<evidence type="ECO:0000256" key="5">
    <source>
        <dbReference type="ARBA" id="ARBA00022989"/>
    </source>
</evidence>
<feature type="transmembrane region" description="Helical" evidence="7">
    <location>
        <begin position="444"/>
        <end position="465"/>
    </location>
</feature>
<dbReference type="EMBL" id="PVTF01000006">
    <property type="protein sequence ID" value="PRY40722.1"/>
    <property type="molecule type" value="Genomic_DNA"/>
</dbReference>
<proteinExistence type="inferred from homology"/>